<reference evidence="2 3" key="1">
    <citation type="submission" date="2015-10" db="EMBL/GenBank/DDBJ databases">
        <title>Genome analyses suggest a sexual origin of heterokaryosis in a supposedly ancient asexual fungus.</title>
        <authorList>
            <person name="Ropars J."/>
            <person name="Sedzielewska K."/>
            <person name="Noel J."/>
            <person name="Charron P."/>
            <person name="Farinelli L."/>
            <person name="Marton T."/>
            <person name="Kruger M."/>
            <person name="Pelin A."/>
            <person name="Brachmann A."/>
            <person name="Corradi N."/>
        </authorList>
    </citation>
    <scope>NUCLEOTIDE SEQUENCE [LARGE SCALE GENOMIC DNA]</scope>
    <source>
        <strain evidence="2 3">A4</strain>
    </source>
</reference>
<evidence type="ECO:0000313" key="3">
    <source>
        <dbReference type="Proteomes" id="UP000234323"/>
    </source>
</evidence>
<proteinExistence type="predicted"/>
<organism evidence="2 3">
    <name type="scientific">Rhizophagus irregularis</name>
    <dbReference type="NCBI Taxonomy" id="588596"/>
    <lineage>
        <taxon>Eukaryota</taxon>
        <taxon>Fungi</taxon>
        <taxon>Fungi incertae sedis</taxon>
        <taxon>Mucoromycota</taxon>
        <taxon>Glomeromycotina</taxon>
        <taxon>Glomeromycetes</taxon>
        <taxon>Glomerales</taxon>
        <taxon>Glomeraceae</taxon>
        <taxon>Rhizophagus</taxon>
    </lineage>
</organism>
<feature type="domain" description="DUF8211" evidence="1">
    <location>
        <begin position="21"/>
        <end position="138"/>
    </location>
</feature>
<dbReference type="VEuPathDB" id="FungiDB:RhiirA1_480450"/>
<evidence type="ECO:0000313" key="2">
    <source>
        <dbReference type="EMBL" id="PKY52148.1"/>
    </source>
</evidence>
<dbReference type="VEuPathDB" id="FungiDB:FUN_003166"/>
<keyword evidence="3" id="KW-1185">Reference proteome</keyword>
<sequence length="392" mass="44912">MDSSDTPVDEITSTHIDAPMKDGISYNSRYVVSNGFRKTQAGKTHIYNKVLDGFQLSRSPNPNTASKQKQRFERSCRRVLKDEKIKPGGNSNASTKLAAARKNRFLFLGSQKILTRVNHLKFKNIGQVPEQIDYDYKIPTFDGKYSGEPSSLFSPAPYCPTPDMFIPHKYRDIIPPDPIYDEMDNFIVPGSREWFNFMYRLSKTHEANRRMAETATLTTNRTRYPPNYNIDHIHVLSVTNSPDLEKAKEKDAQELALYSGTTPKHMINRWRVVDNATVFNNTYHRVMTAHRKSSLQRSSAKKINDTLKMEMDNFAMAHPKAILDHSRHSYKYANEGSTSEDTKNIELRPFKRDIHITSFADSPHNTSKRICSDPVLAFDSKQAGSSRDQYTN</sequence>
<dbReference type="EMBL" id="LLXI01001148">
    <property type="protein sequence ID" value="PKY52148.1"/>
    <property type="molecule type" value="Genomic_DNA"/>
</dbReference>
<comment type="caution">
    <text evidence="2">The sequence shown here is derived from an EMBL/GenBank/DDBJ whole genome shotgun (WGS) entry which is preliminary data.</text>
</comment>
<name>A0A2I1GZU0_9GLOM</name>
<gene>
    <name evidence="2" type="ORF">RhiirA4_425052</name>
</gene>
<accession>A0A2I1GZU0</accession>
<dbReference type="AlphaFoldDB" id="A0A2I1GZU0"/>
<dbReference type="VEuPathDB" id="FungiDB:RhiirFUN_026847"/>
<protein>
    <recommendedName>
        <fullName evidence="1">DUF8211 domain-containing protein</fullName>
    </recommendedName>
</protein>
<dbReference type="InterPro" id="IPR058524">
    <property type="entry name" value="DUF8211"/>
</dbReference>
<evidence type="ECO:0000259" key="1">
    <source>
        <dbReference type="Pfam" id="PF26638"/>
    </source>
</evidence>
<dbReference type="Pfam" id="PF26638">
    <property type="entry name" value="DUF8211"/>
    <property type="match status" value="1"/>
</dbReference>
<dbReference type="Proteomes" id="UP000234323">
    <property type="component" value="Unassembled WGS sequence"/>
</dbReference>